<feature type="domain" description="PD-(D/E)XK nuclease-like" evidence="1">
    <location>
        <begin position="69"/>
        <end position="197"/>
    </location>
</feature>
<evidence type="ECO:0000313" key="2">
    <source>
        <dbReference type="EMBL" id="RPB21695.1"/>
    </source>
</evidence>
<dbReference type="AlphaFoldDB" id="A0A3N4LUJ9"/>
<gene>
    <name evidence="2" type="ORF">L211DRAFT_851174</name>
</gene>
<dbReference type="EMBL" id="ML121557">
    <property type="protein sequence ID" value="RPB21695.1"/>
    <property type="molecule type" value="Genomic_DNA"/>
</dbReference>
<dbReference type="Pfam" id="PF20516">
    <property type="entry name" value="PDDEXK_12"/>
    <property type="match status" value="1"/>
</dbReference>
<protein>
    <recommendedName>
        <fullName evidence="1">PD-(D/E)XK nuclease-like domain-containing protein</fullName>
    </recommendedName>
</protein>
<evidence type="ECO:0000313" key="3">
    <source>
        <dbReference type="Proteomes" id="UP000267821"/>
    </source>
</evidence>
<dbReference type="InterPro" id="IPR046797">
    <property type="entry name" value="PDDEXK_12"/>
</dbReference>
<name>A0A3N4LUJ9_9PEZI</name>
<dbReference type="Proteomes" id="UP000267821">
    <property type="component" value="Unassembled WGS sequence"/>
</dbReference>
<sequence length="238" mass="27038">MQIFPFSPILSIYVKNIRAHLVHGKARGAIKYVVRSVLHNHEGVETSDYHPQKALPGEAIILHCGINSEQLPYDPNTGHHIKAAKVDLLVGYNWTEQPLKDFLSDRPELPMFFTPLKQLQQTFLGAVPVEVKNATGDSTEARYQLAICASAMLRLRQMWAKSQKKEYDPGKPPVVVGLSVIGHVWSYYVTYLGKPYQKLQYRAIACNSSVQYMTRTEHLEDLNNVNQKSYNRAESTIR</sequence>
<keyword evidence="3" id="KW-1185">Reference proteome</keyword>
<reference evidence="2 3" key="1">
    <citation type="journal article" date="2018" name="Nat. Ecol. Evol.">
        <title>Pezizomycetes genomes reveal the molecular basis of ectomycorrhizal truffle lifestyle.</title>
        <authorList>
            <person name="Murat C."/>
            <person name="Payen T."/>
            <person name="Noel B."/>
            <person name="Kuo A."/>
            <person name="Morin E."/>
            <person name="Chen J."/>
            <person name="Kohler A."/>
            <person name="Krizsan K."/>
            <person name="Balestrini R."/>
            <person name="Da Silva C."/>
            <person name="Montanini B."/>
            <person name="Hainaut M."/>
            <person name="Levati E."/>
            <person name="Barry K.W."/>
            <person name="Belfiori B."/>
            <person name="Cichocki N."/>
            <person name="Clum A."/>
            <person name="Dockter R.B."/>
            <person name="Fauchery L."/>
            <person name="Guy J."/>
            <person name="Iotti M."/>
            <person name="Le Tacon F."/>
            <person name="Lindquist E.A."/>
            <person name="Lipzen A."/>
            <person name="Malagnac F."/>
            <person name="Mello A."/>
            <person name="Molinier V."/>
            <person name="Miyauchi S."/>
            <person name="Poulain J."/>
            <person name="Riccioni C."/>
            <person name="Rubini A."/>
            <person name="Sitrit Y."/>
            <person name="Splivallo R."/>
            <person name="Traeger S."/>
            <person name="Wang M."/>
            <person name="Zifcakova L."/>
            <person name="Wipf D."/>
            <person name="Zambonelli A."/>
            <person name="Paolocci F."/>
            <person name="Nowrousian M."/>
            <person name="Ottonello S."/>
            <person name="Baldrian P."/>
            <person name="Spatafora J.W."/>
            <person name="Henrissat B."/>
            <person name="Nagy L.G."/>
            <person name="Aury J.M."/>
            <person name="Wincker P."/>
            <person name="Grigoriev I.V."/>
            <person name="Bonfante P."/>
            <person name="Martin F.M."/>
        </authorList>
    </citation>
    <scope>NUCLEOTIDE SEQUENCE [LARGE SCALE GENOMIC DNA]</scope>
    <source>
        <strain evidence="2 3">ATCC MYA-4762</strain>
    </source>
</reference>
<organism evidence="2 3">
    <name type="scientific">Terfezia boudieri ATCC MYA-4762</name>
    <dbReference type="NCBI Taxonomy" id="1051890"/>
    <lineage>
        <taxon>Eukaryota</taxon>
        <taxon>Fungi</taxon>
        <taxon>Dikarya</taxon>
        <taxon>Ascomycota</taxon>
        <taxon>Pezizomycotina</taxon>
        <taxon>Pezizomycetes</taxon>
        <taxon>Pezizales</taxon>
        <taxon>Pezizaceae</taxon>
        <taxon>Terfezia</taxon>
    </lineage>
</organism>
<evidence type="ECO:0000259" key="1">
    <source>
        <dbReference type="Pfam" id="PF20516"/>
    </source>
</evidence>
<dbReference type="InParanoid" id="A0A3N4LUJ9"/>
<dbReference type="OrthoDB" id="4161186at2759"/>
<accession>A0A3N4LUJ9</accession>
<proteinExistence type="predicted"/>